<dbReference type="Gene3D" id="2.70.98.10">
    <property type="match status" value="1"/>
</dbReference>
<accession>A0ABU5G7Y5</accession>
<evidence type="ECO:0000313" key="2">
    <source>
        <dbReference type="Proteomes" id="UP001275049"/>
    </source>
</evidence>
<dbReference type="EMBL" id="JAWNGA010000004">
    <property type="protein sequence ID" value="MDY5132790.1"/>
    <property type="molecule type" value="Genomic_DNA"/>
</dbReference>
<reference evidence="1 2" key="1">
    <citation type="submission" date="2023-10" db="EMBL/GenBank/DDBJ databases">
        <title>Whole Genome based description of the genera Actinobaculum and Actinotignum reveals a complex phylogenetic relationship within the species included in the genus Actinotignum.</title>
        <authorList>
            <person name="Jensen C.S."/>
            <person name="Dargis R."/>
            <person name="Kemp M."/>
            <person name="Christensen J.J."/>
        </authorList>
    </citation>
    <scope>NUCLEOTIDE SEQUENCE [LARGE SCALE GENOMIC DNA]</scope>
    <source>
        <strain evidence="1 2">SLA_B974</strain>
    </source>
</reference>
<gene>
    <name evidence="1" type="ORF">R6G86_03385</name>
</gene>
<organism evidence="1 2">
    <name type="scientific">Actinotignum urinale</name>
    <dbReference type="NCBI Taxonomy" id="190146"/>
    <lineage>
        <taxon>Bacteria</taxon>
        <taxon>Bacillati</taxon>
        <taxon>Actinomycetota</taxon>
        <taxon>Actinomycetes</taxon>
        <taxon>Actinomycetales</taxon>
        <taxon>Actinomycetaceae</taxon>
        <taxon>Actinotignum</taxon>
    </lineage>
</organism>
<protein>
    <submittedName>
        <fullName evidence="1">Uncharacterized protein</fullName>
    </submittedName>
</protein>
<dbReference type="InterPro" id="IPR014718">
    <property type="entry name" value="GH-type_carb-bd"/>
</dbReference>
<name>A0ABU5G7Y5_9ACTO</name>
<dbReference type="RefSeq" id="WP_320755067.1">
    <property type="nucleotide sequence ID" value="NZ_JAWNGA010000004.1"/>
</dbReference>
<keyword evidence="2" id="KW-1185">Reference proteome</keyword>
<sequence>MRNSSTVVYSIDHGEVGAEFYAQGGAVFPRFYTGGTWRSVLGNPQPFPAGDVLAIPFGTPVPTSLEPSAHFYHGYAANNLWTVTEITATEICATIAYPETSAIERIDKHVYCDRGAVVVEDRVKARRKIRMPVGYSWVIDLPDAPGSLNLTIPRGAFLESDPRQMAPSRIAKTVDFEESHYTEKCFASVSFPATQPGSDIVQIVNIDDGVLHLQLPGTGETVSMMWDRDALSHLMIHEHTGEEGQRHWVALSAMQSIFDYGLDRCVEIHRTNAKYGRVALRIEPDEPLELSHWYTLHRE</sequence>
<proteinExistence type="predicted"/>
<dbReference type="Proteomes" id="UP001275049">
    <property type="component" value="Unassembled WGS sequence"/>
</dbReference>
<comment type="caution">
    <text evidence="1">The sequence shown here is derived from an EMBL/GenBank/DDBJ whole genome shotgun (WGS) entry which is preliminary data.</text>
</comment>
<evidence type="ECO:0000313" key="1">
    <source>
        <dbReference type="EMBL" id="MDY5132790.1"/>
    </source>
</evidence>